<accession>A0A8S3TDE7</accession>
<keyword evidence="2" id="KW-1185">Reference proteome</keyword>
<reference evidence="1" key="1">
    <citation type="submission" date="2021-03" db="EMBL/GenBank/DDBJ databases">
        <authorList>
            <person name="Bekaert M."/>
        </authorList>
    </citation>
    <scope>NUCLEOTIDE SEQUENCE</scope>
</reference>
<organism evidence="1 2">
    <name type="scientific">Mytilus edulis</name>
    <name type="common">Blue mussel</name>
    <dbReference type="NCBI Taxonomy" id="6550"/>
    <lineage>
        <taxon>Eukaryota</taxon>
        <taxon>Metazoa</taxon>
        <taxon>Spiralia</taxon>
        <taxon>Lophotrochozoa</taxon>
        <taxon>Mollusca</taxon>
        <taxon>Bivalvia</taxon>
        <taxon>Autobranchia</taxon>
        <taxon>Pteriomorphia</taxon>
        <taxon>Mytilida</taxon>
        <taxon>Mytiloidea</taxon>
        <taxon>Mytilidae</taxon>
        <taxon>Mytilinae</taxon>
        <taxon>Mytilus</taxon>
    </lineage>
</organism>
<sequence length="246" mass="27918">MALEHVDITTSQKLDRSVYHPDIIHSTTKPVVNDNLDRTLHLSTLKTEKTNSKKMITNFKNENLPTISDSDEIETTEENENADINCSVDNKNQQIDTKKDIQKKDSDESFDYSSDLDRTLNLSILKTEKTNLRKMRNNYKNGNLPTIFDSNEIETTEENEISDINCSDDDNNQEIDTKKEIKKTDLEASFDSSSDCVLLSTHSATDSSSTPNNKRDAMFLTFIGAGIIATIAKNAELFNKFKHHFI</sequence>
<gene>
    <name evidence="1" type="ORF">MEDL_41872</name>
</gene>
<dbReference type="AlphaFoldDB" id="A0A8S3TDE7"/>
<proteinExistence type="predicted"/>
<comment type="caution">
    <text evidence="1">The sequence shown here is derived from an EMBL/GenBank/DDBJ whole genome shotgun (WGS) entry which is preliminary data.</text>
</comment>
<dbReference type="Proteomes" id="UP000683360">
    <property type="component" value="Unassembled WGS sequence"/>
</dbReference>
<name>A0A8S3TDE7_MYTED</name>
<evidence type="ECO:0000313" key="1">
    <source>
        <dbReference type="EMBL" id="CAG2228949.1"/>
    </source>
</evidence>
<dbReference type="EMBL" id="CAJPWZ010002011">
    <property type="protein sequence ID" value="CAG2228949.1"/>
    <property type="molecule type" value="Genomic_DNA"/>
</dbReference>
<evidence type="ECO:0000313" key="2">
    <source>
        <dbReference type="Proteomes" id="UP000683360"/>
    </source>
</evidence>
<protein>
    <submittedName>
        <fullName evidence="1">Uncharacterized protein</fullName>
    </submittedName>
</protein>
<dbReference type="OrthoDB" id="10316468at2759"/>